<dbReference type="GO" id="GO:0008017">
    <property type="term" value="F:microtubule binding"/>
    <property type="evidence" value="ECO:0007669"/>
    <property type="project" value="InterPro"/>
</dbReference>
<proteinExistence type="predicted"/>
<feature type="repeat" description="WD" evidence="4">
    <location>
        <begin position="13"/>
        <end position="45"/>
    </location>
</feature>
<dbReference type="InParanoid" id="A2EDV8"/>
<dbReference type="Gene3D" id="2.130.10.10">
    <property type="entry name" value="YVTN repeat-like/Quinoprotein amine dehydrogenase"/>
    <property type="match status" value="2"/>
</dbReference>
<evidence type="ECO:0000259" key="6">
    <source>
        <dbReference type="Pfam" id="PF13925"/>
    </source>
</evidence>
<dbReference type="FunFam" id="2.130.10.10:FF:002023">
    <property type="entry name" value="Uncharacterized protein"/>
    <property type="match status" value="1"/>
</dbReference>
<dbReference type="InterPro" id="IPR036322">
    <property type="entry name" value="WD40_repeat_dom_sf"/>
</dbReference>
<feature type="domain" description="Katanin p80 subunit C-terminal" evidence="6">
    <location>
        <begin position="356"/>
        <end position="499"/>
    </location>
</feature>
<dbReference type="GO" id="GO:0008352">
    <property type="term" value="C:katanin complex"/>
    <property type="evidence" value="ECO:0000318"/>
    <property type="project" value="GO_Central"/>
</dbReference>
<dbReference type="STRING" id="5722.A2EDV8"/>
<protein>
    <recommendedName>
        <fullName evidence="6">Katanin p80 subunit C-terminal domain-containing protein</fullName>
    </recommendedName>
</protein>
<keyword evidence="4" id="KW-0853">WD repeat</keyword>
<feature type="repeat" description="WD" evidence="4">
    <location>
        <begin position="141"/>
        <end position="182"/>
    </location>
</feature>
<evidence type="ECO:0000313" key="8">
    <source>
        <dbReference type="Proteomes" id="UP000001542"/>
    </source>
</evidence>
<dbReference type="RefSeq" id="XP_001321397.1">
    <property type="nucleotide sequence ID" value="XM_001321362.1"/>
</dbReference>
<dbReference type="AlphaFoldDB" id="A2EDV8"/>
<dbReference type="Proteomes" id="UP000001542">
    <property type="component" value="Unassembled WGS sequence"/>
</dbReference>
<reference evidence="7" key="1">
    <citation type="submission" date="2006-10" db="EMBL/GenBank/DDBJ databases">
        <authorList>
            <person name="Amadeo P."/>
            <person name="Zhao Q."/>
            <person name="Wortman J."/>
            <person name="Fraser-Liggett C."/>
            <person name="Carlton J."/>
        </authorList>
    </citation>
    <scope>NUCLEOTIDE SEQUENCE</scope>
    <source>
        <strain evidence="7">G3</strain>
    </source>
</reference>
<dbReference type="PANTHER" id="PTHR19845">
    <property type="entry name" value="KATANIN P80 SUBUNIT"/>
    <property type="match status" value="1"/>
</dbReference>
<evidence type="ECO:0000256" key="3">
    <source>
        <dbReference type="ARBA" id="ARBA00023212"/>
    </source>
</evidence>
<dbReference type="GO" id="GO:0007019">
    <property type="term" value="P:microtubule depolymerization"/>
    <property type="evidence" value="ECO:0000318"/>
    <property type="project" value="GO_Central"/>
</dbReference>
<sequence>MNDTPKLLPVHSCQAHDGAITSMTVGPNTGLVFASAGADKILNLWAIGKDSPCACFKNLNSYVTSMEFQNTEEIIACGTNGGSVMLFDIAAEKTMASWAVSASKIGGLTFDSSNMETIATCGVDGRVQILAQKCHAPVSIFNVSQDELTTITLSPDGRYFAAGGLDKVVNIYDLRSNQILAYHELHQDAVTALQFHPTENILASGGKDRSIHFFSLDTFTEIEPVLQKNTAEIASIRWHPKGSTALSVSKSLLNVVGVNPNQVYDRFKYSLGSVYDTQIVGGNIVIASAMSNHISLNRVKLDTLQPYSPYSKKSVARKSDVSSVSPSKSPIRRSSTPTSFKCDENKVYAEFRRERPEFCTQMTERGSRIARLGDMIEESGLEQTIETVASGGDLQPEMASIILRRPKSIKLESAAPVMIIANKLFETQPDVALTLIDSIMTTFGKITFATMRTNGADASLEERKARCEEMLDAYRLNLPEIQKLSQFKNPLKKAADDLLLQWRSFS</sequence>
<dbReference type="VEuPathDB" id="TrichDB:TVAG_363890"/>
<organism evidence="7 8">
    <name type="scientific">Trichomonas vaginalis (strain ATCC PRA-98 / G3)</name>
    <dbReference type="NCBI Taxonomy" id="412133"/>
    <lineage>
        <taxon>Eukaryota</taxon>
        <taxon>Metamonada</taxon>
        <taxon>Parabasalia</taxon>
        <taxon>Trichomonadida</taxon>
        <taxon>Trichomonadidae</taxon>
        <taxon>Trichomonas</taxon>
    </lineage>
</organism>
<dbReference type="eggNOG" id="KOG0267">
    <property type="taxonomic scope" value="Eukaryota"/>
</dbReference>
<dbReference type="KEGG" id="tva:4767090"/>
<dbReference type="PROSITE" id="PS50082">
    <property type="entry name" value="WD_REPEATS_2"/>
    <property type="match status" value="3"/>
</dbReference>
<dbReference type="Pfam" id="PF13925">
    <property type="entry name" value="Katanin_con80"/>
    <property type="match status" value="1"/>
</dbReference>
<dbReference type="InterPro" id="IPR001680">
    <property type="entry name" value="WD40_rpt"/>
</dbReference>
<reference evidence="7" key="2">
    <citation type="journal article" date="2007" name="Science">
        <title>Draft genome sequence of the sexually transmitted pathogen Trichomonas vaginalis.</title>
        <authorList>
            <person name="Carlton J.M."/>
            <person name="Hirt R.P."/>
            <person name="Silva J.C."/>
            <person name="Delcher A.L."/>
            <person name="Schatz M."/>
            <person name="Zhao Q."/>
            <person name="Wortman J.R."/>
            <person name="Bidwell S.L."/>
            <person name="Alsmark U.C.M."/>
            <person name="Besteiro S."/>
            <person name="Sicheritz-Ponten T."/>
            <person name="Noel C.J."/>
            <person name="Dacks J.B."/>
            <person name="Foster P.G."/>
            <person name="Simillion C."/>
            <person name="Van de Peer Y."/>
            <person name="Miranda-Saavedra D."/>
            <person name="Barton G.J."/>
            <person name="Westrop G.D."/>
            <person name="Mueller S."/>
            <person name="Dessi D."/>
            <person name="Fiori P.L."/>
            <person name="Ren Q."/>
            <person name="Paulsen I."/>
            <person name="Zhang H."/>
            <person name="Bastida-Corcuera F.D."/>
            <person name="Simoes-Barbosa A."/>
            <person name="Brown M.T."/>
            <person name="Hayes R.D."/>
            <person name="Mukherjee M."/>
            <person name="Okumura C.Y."/>
            <person name="Schneider R."/>
            <person name="Smith A.J."/>
            <person name="Vanacova S."/>
            <person name="Villalvazo M."/>
            <person name="Haas B.J."/>
            <person name="Pertea M."/>
            <person name="Feldblyum T.V."/>
            <person name="Utterback T.R."/>
            <person name="Shu C.L."/>
            <person name="Osoegawa K."/>
            <person name="de Jong P.J."/>
            <person name="Hrdy I."/>
            <person name="Horvathova L."/>
            <person name="Zubacova Z."/>
            <person name="Dolezal P."/>
            <person name="Malik S.B."/>
            <person name="Logsdon J.M. Jr."/>
            <person name="Henze K."/>
            <person name="Gupta A."/>
            <person name="Wang C.C."/>
            <person name="Dunne R.L."/>
            <person name="Upcroft J.A."/>
            <person name="Upcroft P."/>
            <person name="White O."/>
            <person name="Salzberg S.L."/>
            <person name="Tang P."/>
            <person name="Chiu C.-H."/>
            <person name="Lee Y.-S."/>
            <person name="Embley T.M."/>
            <person name="Coombs G.H."/>
            <person name="Mottram J.C."/>
            <person name="Tachezy J."/>
            <person name="Fraser-Liggett C.M."/>
            <person name="Johnson P.J."/>
        </authorList>
    </citation>
    <scope>NUCLEOTIDE SEQUENCE [LARGE SCALE GENOMIC DNA]</scope>
    <source>
        <strain evidence="7">G3</strain>
    </source>
</reference>
<dbReference type="InterPro" id="IPR028021">
    <property type="entry name" value="Katanin_C-terminal"/>
</dbReference>
<keyword evidence="3" id="KW-0206">Cytoskeleton</keyword>
<gene>
    <name evidence="7" type="ORF">TVAG_363890</name>
</gene>
<dbReference type="PROSITE" id="PS50294">
    <property type="entry name" value="WD_REPEATS_REGION"/>
    <property type="match status" value="1"/>
</dbReference>
<dbReference type="OrthoDB" id="10251605at2759"/>
<dbReference type="PANTHER" id="PTHR19845:SF0">
    <property type="entry name" value="KATANIN P80 WD40 REPEAT-CONTAINING SUBUNIT B1"/>
    <property type="match status" value="1"/>
</dbReference>
<dbReference type="EMBL" id="DS113363">
    <property type="protein sequence ID" value="EAY09174.1"/>
    <property type="molecule type" value="Genomic_DNA"/>
</dbReference>
<dbReference type="SMR" id="A2EDV8"/>
<dbReference type="SMART" id="SM00320">
    <property type="entry name" value="WD40"/>
    <property type="match status" value="5"/>
</dbReference>
<feature type="compositionally biased region" description="Low complexity" evidence="5">
    <location>
        <begin position="321"/>
        <end position="338"/>
    </location>
</feature>
<evidence type="ECO:0000256" key="1">
    <source>
        <dbReference type="ARBA" id="ARBA00004245"/>
    </source>
</evidence>
<evidence type="ECO:0000256" key="2">
    <source>
        <dbReference type="ARBA" id="ARBA00022490"/>
    </source>
</evidence>
<dbReference type="FunFam" id="2.130.10.10:FF:002332">
    <property type="entry name" value="Uncharacterized protein"/>
    <property type="match status" value="1"/>
</dbReference>
<evidence type="ECO:0000256" key="4">
    <source>
        <dbReference type="PROSITE-ProRule" id="PRU00221"/>
    </source>
</evidence>
<keyword evidence="2" id="KW-0963">Cytoplasm</keyword>
<feature type="region of interest" description="Disordered" evidence="5">
    <location>
        <begin position="318"/>
        <end position="338"/>
    </location>
</feature>
<dbReference type="InterPro" id="IPR015943">
    <property type="entry name" value="WD40/YVTN_repeat-like_dom_sf"/>
</dbReference>
<evidence type="ECO:0000256" key="5">
    <source>
        <dbReference type="SAM" id="MobiDB-lite"/>
    </source>
</evidence>
<comment type="subcellular location">
    <subcellularLocation>
        <location evidence="1">Cytoplasm</location>
        <location evidence="1">Cytoskeleton</location>
    </subcellularLocation>
</comment>
<dbReference type="VEuPathDB" id="TrichDB:TVAGG3_0948400"/>
<feature type="repeat" description="WD" evidence="4">
    <location>
        <begin position="183"/>
        <end position="224"/>
    </location>
</feature>
<accession>A2EDV8</accession>
<evidence type="ECO:0000313" key="7">
    <source>
        <dbReference type="EMBL" id="EAY09174.1"/>
    </source>
</evidence>
<dbReference type="Pfam" id="PF00400">
    <property type="entry name" value="WD40"/>
    <property type="match status" value="3"/>
</dbReference>
<keyword evidence="8" id="KW-1185">Reference proteome</keyword>
<dbReference type="SUPFAM" id="SSF50978">
    <property type="entry name" value="WD40 repeat-like"/>
    <property type="match status" value="1"/>
</dbReference>
<name>A2EDV8_TRIV3</name>